<evidence type="ECO:0000256" key="2">
    <source>
        <dbReference type="SAM" id="MobiDB-lite"/>
    </source>
</evidence>
<proteinExistence type="inferred from homology"/>
<evidence type="ECO:0000313" key="3">
    <source>
        <dbReference type="EMBL" id="KAG9236997.1"/>
    </source>
</evidence>
<keyword evidence="4" id="KW-1185">Reference proteome</keyword>
<comment type="similarity">
    <text evidence="1">Belongs to the VPS13 family.</text>
</comment>
<feature type="compositionally biased region" description="Basic and acidic residues" evidence="2">
    <location>
        <begin position="426"/>
        <end position="441"/>
    </location>
</feature>
<feature type="region of interest" description="Disordered" evidence="2">
    <location>
        <begin position="211"/>
        <end position="240"/>
    </location>
</feature>
<dbReference type="GO" id="GO:0045053">
    <property type="term" value="P:protein retention in Golgi apparatus"/>
    <property type="evidence" value="ECO:0007669"/>
    <property type="project" value="TreeGrafter"/>
</dbReference>
<sequence length="478" mass="50467">MNSTIFDLLGPKTVAFSLHTHTRLLQYPIAKKKTTTSDPILAITGAHNDGFKSRSEARWRWIFSTKLGGINRLVPSHRRHTSMFCILLTLINVAGTVTSDQHLYTATPPPYTPSASIQDDAASNIYLIDNDRTTSATGTQATPEQPSEAELPPYFVEFDQPCSLLPDRPAVWQVRTSGVFLSMAAAQILLQHSLLTREELICIAKVSYAPNGDNTSQTTQPPTGTSTKGPNHSLVSGPSDPVTGVAAAAFETVSDILMGLATGPLEAVHQIQQSKSNSSTAQCPLRLRENKPNPYEAVAVSTGKGLGKMVGASLKAPVLFTTNISSGFHNVPKLYGDTTVREVGKVDGAKSGMVAAGKGFGLGLYDGLTGFVKQPFDGAKKEGAVGFFKGAGKGIGGLVCKPAAGAVGLPAYALLGLWREAENFGKGKGKEVSEKPTKDQLSDNGPSEEGSPILGGATEDEVADVLAKWEVNGGFVKT</sequence>
<dbReference type="GO" id="GO:0006623">
    <property type="term" value="P:protein targeting to vacuole"/>
    <property type="evidence" value="ECO:0007669"/>
    <property type="project" value="TreeGrafter"/>
</dbReference>
<accession>A0A9P8C859</accession>
<dbReference type="AlphaFoldDB" id="A0A9P8C859"/>
<reference evidence="3" key="1">
    <citation type="journal article" date="2021" name="IMA Fungus">
        <title>Genomic characterization of three marine fungi, including Emericellopsis atlantica sp. nov. with signatures of a generalist lifestyle and marine biomass degradation.</title>
        <authorList>
            <person name="Hagestad O.C."/>
            <person name="Hou L."/>
            <person name="Andersen J.H."/>
            <person name="Hansen E.H."/>
            <person name="Altermark B."/>
            <person name="Li C."/>
            <person name="Kuhnert E."/>
            <person name="Cox R.J."/>
            <person name="Crous P.W."/>
            <person name="Spatafora J.W."/>
            <person name="Lail K."/>
            <person name="Amirebrahimi M."/>
            <person name="Lipzen A."/>
            <person name="Pangilinan J."/>
            <person name="Andreopoulos W."/>
            <person name="Hayes R.D."/>
            <person name="Ng V."/>
            <person name="Grigoriev I.V."/>
            <person name="Jackson S.A."/>
            <person name="Sutton T.D.S."/>
            <person name="Dobson A.D.W."/>
            <person name="Rama T."/>
        </authorList>
    </citation>
    <scope>NUCLEOTIDE SEQUENCE</scope>
    <source>
        <strain evidence="3">TRa018bII</strain>
    </source>
</reference>
<organism evidence="3 4">
    <name type="scientific">Amylocarpus encephaloides</name>
    <dbReference type="NCBI Taxonomy" id="45428"/>
    <lineage>
        <taxon>Eukaryota</taxon>
        <taxon>Fungi</taxon>
        <taxon>Dikarya</taxon>
        <taxon>Ascomycota</taxon>
        <taxon>Pezizomycotina</taxon>
        <taxon>Leotiomycetes</taxon>
        <taxon>Helotiales</taxon>
        <taxon>Helotiales incertae sedis</taxon>
        <taxon>Amylocarpus</taxon>
    </lineage>
</organism>
<comment type="caution">
    <text evidence="3">The sequence shown here is derived from an EMBL/GenBank/DDBJ whole genome shotgun (WGS) entry which is preliminary data.</text>
</comment>
<dbReference type="InterPro" id="IPR026847">
    <property type="entry name" value="VPS13"/>
</dbReference>
<name>A0A9P8C859_9HELO</name>
<protein>
    <submittedName>
        <fullName evidence="3">Uncharacterized protein</fullName>
    </submittedName>
</protein>
<feature type="compositionally biased region" description="Low complexity" evidence="2">
    <location>
        <begin position="215"/>
        <end position="229"/>
    </location>
</feature>
<feature type="region of interest" description="Disordered" evidence="2">
    <location>
        <begin position="426"/>
        <end position="456"/>
    </location>
</feature>
<dbReference type="PANTHER" id="PTHR16166:SF93">
    <property type="entry name" value="INTERMEMBRANE LIPID TRANSFER PROTEIN VPS13"/>
    <property type="match status" value="1"/>
</dbReference>
<gene>
    <name evidence="3" type="ORF">BJ875DRAFT_191226</name>
</gene>
<evidence type="ECO:0000313" key="4">
    <source>
        <dbReference type="Proteomes" id="UP000824998"/>
    </source>
</evidence>
<dbReference type="PANTHER" id="PTHR16166">
    <property type="entry name" value="VACUOLAR PROTEIN SORTING-ASSOCIATED PROTEIN VPS13"/>
    <property type="match status" value="1"/>
</dbReference>
<evidence type="ECO:0000256" key="1">
    <source>
        <dbReference type="ARBA" id="ARBA00006545"/>
    </source>
</evidence>
<dbReference type="OrthoDB" id="428159at2759"/>
<dbReference type="Proteomes" id="UP000824998">
    <property type="component" value="Unassembled WGS sequence"/>
</dbReference>
<dbReference type="EMBL" id="MU251395">
    <property type="protein sequence ID" value="KAG9236997.1"/>
    <property type="molecule type" value="Genomic_DNA"/>
</dbReference>